<feature type="compositionally biased region" description="Basic and acidic residues" evidence="1">
    <location>
        <begin position="108"/>
        <end position="117"/>
    </location>
</feature>
<gene>
    <name evidence="2" type="ORF">OBBRIDRAFT_849621</name>
</gene>
<proteinExistence type="predicted"/>
<organism evidence="2 3">
    <name type="scientific">Obba rivulosa</name>
    <dbReference type="NCBI Taxonomy" id="1052685"/>
    <lineage>
        <taxon>Eukaryota</taxon>
        <taxon>Fungi</taxon>
        <taxon>Dikarya</taxon>
        <taxon>Basidiomycota</taxon>
        <taxon>Agaricomycotina</taxon>
        <taxon>Agaricomycetes</taxon>
        <taxon>Polyporales</taxon>
        <taxon>Gelatoporiaceae</taxon>
        <taxon>Obba</taxon>
    </lineage>
</organism>
<name>A0A8E2DHU9_9APHY</name>
<dbReference type="Proteomes" id="UP000250043">
    <property type="component" value="Unassembled WGS sequence"/>
</dbReference>
<evidence type="ECO:0000256" key="1">
    <source>
        <dbReference type="SAM" id="MobiDB-lite"/>
    </source>
</evidence>
<feature type="compositionally biased region" description="Basic and acidic residues" evidence="1">
    <location>
        <begin position="349"/>
        <end position="361"/>
    </location>
</feature>
<dbReference type="OrthoDB" id="2610860at2759"/>
<accession>A0A8E2DHU9</accession>
<feature type="region of interest" description="Disordered" evidence="1">
    <location>
        <begin position="377"/>
        <end position="458"/>
    </location>
</feature>
<keyword evidence="3" id="KW-1185">Reference proteome</keyword>
<protein>
    <submittedName>
        <fullName evidence="2">Uncharacterized protein</fullName>
    </submittedName>
</protein>
<sequence>MNAFKQLPGRMKAFYGMKGIIARSLGYSRTHNPRNLEFLWYPLWSHILHETFRDVPNLLICPQWPVWITDELQSPQETQHEGGDFEPDPADTEGEALHGDGFVGGDTDPGRQHSARDVDDEDDFGNSASFSQFLSGASTIALRNVLSQIIDHAGVLVQVQSTEHNPSHYNGLRPDVVTIPLLIEEKRHPSRSLSPQELKKEIENEIAAMGTQIRTQAAFAFARCPSMDSLIAIAAVGPYWSCTTILRKDHGLSEEDLHKIRKGESTSAFKSVADTVNMHKWLEPAPLGSKKSNDRLQRIHQKIKDLAFQDILQPVAAPWTPFSKTEKAVDATCAPERVDTAVDATSADHGTDKDGKGRGEVTIRATSKSVRIADIASNGANGEHVQNADSGSGGVPAQKPVTRTLRKSLRQIAKREAKQAANGGTAEPAAGSSSQYTDGTDGGNKSAGWKKKAGMRKK</sequence>
<feature type="compositionally biased region" description="Basic residues" evidence="1">
    <location>
        <begin position="448"/>
        <end position="458"/>
    </location>
</feature>
<feature type="compositionally biased region" description="Acidic residues" evidence="1">
    <location>
        <begin position="84"/>
        <end position="94"/>
    </location>
</feature>
<reference evidence="2 3" key="1">
    <citation type="submission" date="2016-07" db="EMBL/GenBank/DDBJ databases">
        <title>Draft genome of the white-rot fungus Obba rivulosa 3A-2.</title>
        <authorList>
            <consortium name="DOE Joint Genome Institute"/>
            <person name="Miettinen O."/>
            <person name="Riley R."/>
            <person name="Acob R."/>
            <person name="Barry K."/>
            <person name="Cullen D."/>
            <person name="De Vries R."/>
            <person name="Hainaut M."/>
            <person name="Hatakka A."/>
            <person name="Henrissat B."/>
            <person name="Hilden K."/>
            <person name="Kuo R."/>
            <person name="Labutti K."/>
            <person name="Lipzen A."/>
            <person name="Makela M.R."/>
            <person name="Sandor L."/>
            <person name="Spatafora J.W."/>
            <person name="Grigoriev I.V."/>
            <person name="Hibbett D.S."/>
        </authorList>
    </citation>
    <scope>NUCLEOTIDE SEQUENCE [LARGE SCALE GENOMIC DNA]</scope>
    <source>
        <strain evidence="2 3">3A-2</strain>
    </source>
</reference>
<dbReference type="EMBL" id="KV722483">
    <property type="protein sequence ID" value="OCH87492.1"/>
    <property type="molecule type" value="Genomic_DNA"/>
</dbReference>
<feature type="region of interest" description="Disordered" evidence="1">
    <location>
        <begin position="75"/>
        <end position="122"/>
    </location>
</feature>
<dbReference type="AlphaFoldDB" id="A0A8E2DHU9"/>
<evidence type="ECO:0000313" key="3">
    <source>
        <dbReference type="Proteomes" id="UP000250043"/>
    </source>
</evidence>
<feature type="region of interest" description="Disordered" evidence="1">
    <location>
        <begin position="340"/>
        <end position="365"/>
    </location>
</feature>
<evidence type="ECO:0000313" key="2">
    <source>
        <dbReference type="EMBL" id="OCH87492.1"/>
    </source>
</evidence>